<comment type="caution">
    <text evidence="2">The sequence shown here is derived from an EMBL/GenBank/DDBJ whole genome shotgun (WGS) entry which is preliminary data.</text>
</comment>
<dbReference type="EMBL" id="LVZM01017174">
    <property type="protein sequence ID" value="OUC42677.1"/>
    <property type="molecule type" value="Genomic_DNA"/>
</dbReference>
<dbReference type="AlphaFoldDB" id="A0A1Y3EFS1"/>
<evidence type="ECO:0000313" key="3">
    <source>
        <dbReference type="Proteomes" id="UP000243006"/>
    </source>
</evidence>
<name>A0A1Y3EFS1_9BILA</name>
<organism evidence="2 3">
    <name type="scientific">Trichinella nativa</name>
    <dbReference type="NCBI Taxonomy" id="6335"/>
    <lineage>
        <taxon>Eukaryota</taxon>
        <taxon>Metazoa</taxon>
        <taxon>Ecdysozoa</taxon>
        <taxon>Nematoda</taxon>
        <taxon>Enoplea</taxon>
        <taxon>Dorylaimia</taxon>
        <taxon>Trichinellida</taxon>
        <taxon>Trichinellidae</taxon>
        <taxon>Trichinella</taxon>
    </lineage>
</organism>
<evidence type="ECO:0000313" key="2">
    <source>
        <dbReference type="EMBL" id="OUC42677.1"/>
    </source>
</evidence>
<evidence type="ECO:0000256" key="1">
    <source>
        <dbReference type="SAM" id="MobiDB-lite"/>
    </source>
</evidence>
<gene>
    <name evidence="2" type="ORF">D917_02732</name>
</gene>
<sequence>MMNIFSPQHLAFEHRNDPLTLDGKFDDTFCTLGQLTVLGKLARKRNEPHNTSNQQYTRPPSKYDPVNRASSFNASTFAQPTTSHNDHHRLSMMTKIQLCFWIFFLTLTTSTTDALPLDLLKFLPLANIGNFNIPKIKGTKTLEQFKTAEDAATNCLPYASDIAVLLQSTCQTRTNTQTGYTWGRRIQQALSGDNEGIDFTGGITETCEHAVQKQACDKLSKSLATCDIMGAISTVMASMQAKQRCQTVSKLMNKSKSIGSSVGGLLVNEFAGSLFQKILG</sequence>
<feature type="region of interest" description="Disordered" evidence="1">
    <location>
        <begin position="43"/>
        <end position="65"/>
    </location>
</feature>
<reference evidence="2 3" key="1">
    <citation type="submission" date="2015-04" db="EMBL/GenBank/DDBJ databases">
        <title>Draft genome of the roundworm Trichinella nativa.</title>
        <authorList>
            <person name="Mitreva M."/>
        </authorList>
    </citation>
    <scope>NUCLEOTIDE SEQUENCE [LARGE SCALE GENOMIC DNA]</scope>
    <source>
        <strain evidence="2 3">ISS45</strain>
    </source>
</reference>
<dbReference type="Proteomes" id="UP000243006">
    <property type="component" value="Unassembled WGS sequence"/>
</dbReference>
<protein>
    <submittedName>
        <fullName evidence="2">Uncharacterized protein</fullName>
    </submittedName>
</protein>
<accession>A0A1Y3EFS1</accession>
<proteinExistence type="predicted"/>
<feature type="compositionally biased region" description="Polar residues" evidence="1">
    <location>
        <begin position="49"/>
        <end position="58"/>
    </location>
</feature>